<keyword evidence="2" id="KW-0732">Signal</keyword>
<protein>
    <submittedName>
        <fullName evidence="3">Uncharacterized protein</fullName>
    </submittedName>
</protein>
<comment type="caution">
    <text evidence="3">The sequence shown here is derived from an EMBL/GenBank/DDBJ whole genome shotgun (WGS) entry which is preliminary data.</text>
</comment>
<dbReference type="AlphaFoldDB" id="A0A8K2A1L3"/>
<feature type="chain" id="PRO_5035464755" evidence="2">
    <location>
        <begin position="25"/>
        <end position="103"/>
    </location>
</feature>
<feature type="compositionally biased region" description="Polar residues" evidence="1">
    <location>
        <begin position="76"/>
        <end position="89"/>
    </location>
</feature>
<evidence type="ECO:0000313" key="3">
    <source>
        <dbReference type="EMBL" id="NCJ08157.1"/>
    </source>
</evidence>
<proteinExistence type="predicted"/>
<dbReference type="Proteomes" id="UP000607397">
    <property type="component" value="Unassembled WGS sequence"/>
</dbReference>
<accession>A0A8K2A1L3</accession>
<evidence type="ECO:0000313" key="4">
    <source>
        <dbReference type="Proteomes" id="UP000607397"/>
    </source>
</evidence>
<evidence type="ECO:0000256" key="2">
    <source>
        <dbReference type="SAM" id="SignalP"/>
    </source>
</evidence>
<feature type="signal peptide" evidence="2">
    <location>
        <begin position="1"/>
        <end position="24"/>
    </location>
</feature>
<sequence>MLKQIGMMSLLATGIVASTLPAAANTAVVQDASQGAIVSGNNNQVNQVINQTTIYNQHPGRGAEMRNGGRRGGNSIAVQESRQSGQVNRGRNVPPGRARGHSK</sequence>
<feature type="region of interest" description="Disordered" evidence="1">
    <location>
        <begin position="58"/>
        <end position="103"/>
    </location>
</feature>
<organism evidence="3 4">
    <name type="scientific">Petrachloros mirabilis ULC683</name>
    <dbReference type="NCBI Taxonomy" id="2781853"/>
    <lineage>
        <taxon>Bacteria</taxon>
        <taxon>Bacillati</taxon>
        <taxon>Cyanobacteriota</taxon>
        <taxon>Cyanophyceae</taxon>
        <taxon>Synechococcales</taxon>
        <taxon>Petrachlorosaceae</taxon>
        <taxon>Petrachloros</taxon>
        <taxon>Petrachloros mirabilis</taxon>
    </lineage>
</organism>
<reference evidence="3" key="1">
    <citation type="submission" date="2019-12" db="EMBL/GenBank/DDBJ databases">
        <title>High-Quality draft genome sequences of three cyanobacteria isolated from the limestone walls of the Old Cathedral of Coimbra.</title>
        <authorList>
            <person name="Tiago I."/>
            <person name="Soares F."/>
            <person name="Portugal A."/>
        </authorList>
    </citation>
    <scope>NUCLEOTIDE SEQUENCE [LARGE SCALE GENOMIC DNA]</scope>
    <source>
        <strain evidence="3">C</strain>
    </source>
</reference>
<evidence type="ECO:0000256" key="1">
    <source>
        <dbReference type="SAM" id="MobiDB-lite"/>
    </source>
</evidence>
<name>A0A8K2A1L3_9CYAN</name>
<gene>
    <name evidence="3" type="ORF">GS597_16910</name>
</gene>
<keyword evidence="4" id="KW-1185">Reference proteome</keyword>
<dbReference type="RefSeq" id="WP_161826634.1">
    <property type="nucleotide sequence ID" value="NZ_WVIC01000042.1"/>
</dbReference>
<dbReference type="EMBL" id="WVIC01000042">
    <property type="protein sequence ID" value="NCJ08157.1"/>
    <property type="molecule type" value="Genomic_DNA"/>
</dbReference>